<dbReference type="GO" id="GO:0003700">
    <property type="term" value="F:DNA-binding transcription factor activity"/>
    <property type="evidence" value="ECO:0007669"/>
    <property type="project" value="InterPro"/>
</dbReference>
<dbReference type="InterPro" id="IPR001034">
    <property type="entry name" value="DeoR_HTH"/>
</dbReference>
<dbReference type="InterPro" id="IPR013196">
    <property type="entry name" value="HTH_11"/>
</dbReference>
<evidence type="ECO:0000256" key="1">
    <source>
        <dbReference type="ARBA" id="ARBA00023015"/>
    </source>
</evidence>
<dbReference type="PANTHER" id="PTHR34580:SF3">
    <property type="entry name" value="PROTEIN PAFB"/>
    <property type="match status" value="1"/>
</dbReference>
<dbReference type="Proteomes" id="UP000199700">
    <property type="component" value="Chromosome"/>
</dbReference>
<keyword evidence="4" id="KW-0238">DNA-binding</keyword>
<evidence type="ECO:0000256" key="2">
    <source>
        <dbReference type="ARBA" id="ARBA00023163"/>
    </source>
</evidence>
<dbReference type="Gene3D" id="1.10.10.10">
    <property type="entry name" value="Winged helix-like DNA-binding domain superfamily/Winged helix DNA-binding domain"/>
    <property type="match status" value="1"/>
</dbReference>
<dbReference type="InterPro" id="IPR036388">
    <property type="entry name" value="WH-like_DNA-bd_sf"/>
</dbReference>
<dbReference type="Pfam" id="PF13280">
    <property type="entry name" value="WYL"/>
    <property type="match status" value="1"/>
</dbReference>
<gene>
    <name evidence="4" type="ORF">SAMN04489751_1473</name>
</gene>
<dbReference type="AlphaFoldDB" id="A0A1H1QAC2"/>
<dbReference type="SUPFAM" id="SSF46785">
    <property type="entry name" value="Winged helix' DNA-binding domain"/>
    <property type="match status" value="1"/>
</dbReference>
<proteinExistence type="predicted"/>
<evidence type="ECO:0000313" key="5">
    <source>
        <dbReference type="Proteomes" id="UP000199700"/>
    </source>
</evidence>
<dbReference type="PROSITE" id="PS52050">
    <property type="entry name" value="WYL"/>
    <property type="match status" value="1"/>
</dbReference>
<keyword evidence="2" id="KW-0804">Transcription</keyword>
<dbReference type="EMBL" id="LT629739">
    <property type="protein sequence ID" value="SDS20442.1"/>
    <property type="molecule type" value="Genomic_DNA"/>
</dbReference>
<name>A0A1H1QAC2_BRESA</name>
<feature type="domain" description="HTH deoR-type" evidence="3">
    <location>
        <begin position="6"/>
        <end position="61"/>
    </location>
</feature>
<dbReference type="InterPro" id="IPR036390">
    <property type="entry name" value="WH_DNA-bd_sf"/>
</dbReference>
<sequence>MSAMTADSRLLSLLGMLAAGRTCSARELAAHFGVTPRSIRRDIASLRELGYIVESLPGVAGGYRAQSRTLLPPLQLETGEALATAVGLALLNGAGLGTANADSATVKLRAMLPATTRESVGDISAAVSVLPGHEPGVDMSAVMTTASAIASRNVLTFAHEKRQASGSETLRRRVEPVRMVVLGAHWYLYAWDLTRSDWRVFRLDRMSEVHETTFAFADRDHPDAEAAVSSAVTTDAYRHTVVLEVDASVPETKSWFPTRTATITKTRSGSRIEFGVEDLTWAAVITAATPVPFRVVEPPELLSALQELGERATRVSRSGTTRPA</sequence>
<dbReference type="PROSITE" id="PS51000">
    <property type="entry name" value="HTH_DEOR_2"/>
    <property type="match status" value="1"/>
</dbReference>
<protein>
    <submittedName>
        <fullName evidence="4">Predicted DNA-binding transcriptional regulator YafY, contains an HTH and WYL domains</fullName>
    </submittedName>
</protein>
<dbReference type="GO" id="GO:0003677">
    <property type="term" value="F:DNA binding"/>
    <property type="evidence" value="ECO:0007669"/>
    <property type="project" value="UniProtKB-KW"/>
</dbReference>
<dbReference type="STRING" id="629680.SAMN04489751_1473"/>
<dbReference type="Pfam" id="PF08279">
    <property type="entry name" value="HTH_11"/>
    <property type="match status" value="1"/>
</dbReference>
<keyword evidence="1" id="KW-0805">Transcription regulation</keyword>
<dbReference type="InterPro" id="IPR051534">
    <property type="entry name" value="CBASS_pafABC_assoc_protein"/>
</dbReference>
<dbReference type="PANTHER" id="PTHR34580">
    <property type="match status" value="1"/>
</dbReference>
<dbReference type="InterPro" id="IPR028349">
    <property type="entry name" value="PafC-like"/>
</dbReference>
<accession>A0A1H1QAC2</accession>
<reference evidence="4" key="1">
    <citation type="submission" date="2016-10" db="EMBL/GenBank/DDBJ databases">
        <authorList>
            <person name="Varghese N."/>
            <person name="Submissions S."/>
        </authorList>
    </citation>
    <scope>NUCLEOTIDE SEQUENCE [LARGE SCALE GENOMIC DNA]</scope>
    <source>
        <strain evidence="4">DSM 22082</strain>
    </source>
</reference>
<dbReference type="SMART" id="SM00420">
    <property type="entry name" value="HTH_DEOR"/>
    <property type="match status" value="1"/>
</dbReference>
<evidence type="ECO:0000259" key="3">
    <source>
        <dbReference type="PROSITE" id="PS51000"/>
    </source>
</evidence>
<dbReference type="InterPro" id="IPR026881">
    <property type="entry name" value="WYL_dom"/>
</dbReference>
<organism evidence="4 5">
    <name type="scientific">Brevibacterium sandarakinum</name>
    <dbReference type="NCBI Taxonomy" id="629680"/>
    <lineage>
        <taxon>Bacteria</taxon>
        <taxon>Bacillati</taxon>
        <taxon>Actinomycetota</taxon>
        <taxon>Actinomycetes</taxon>
        <taxon>Micrococcales</taxon>
        <taxon>Brevibacteriaceae</taxon>
        <taxon>Brevibacterium</taxon>
    </lineage>
</organism>
<evidence type="ECO:0000313" key="4">
    <source>
        <dbReference type="EMBL" id="SDS20442.1"/>
    </source>
</evidence>
<dbReference type="PIRSF" id="PIRSF016838">
    <property type="entry name" value="PafC"/>
    <property type="match status" value="1"/>
</dbReference>
<keyword evidence="5" id="KW-1185">Reference proteome</keyword>